<dbReference type="PANTHER" id="PTHR34299">
    <property type="entry name" value="DIACYLGLYCEROL KINASE"/>
    <property type="match status" value="1"/>
</dbReference>
<evidence type="ECO:0000256" key="18">
    <source>
        <dbReference type="PIRSR" id="PIRSR600829-4"/>
    </source>
</evidence>
<evidence type="ECO:0000256" key="14">
    <source>
        <dbReference type="ARBA" id="ARBA00023264"/>
    </source>
</evidence>
<dbReference type="OrthoDB" id="9789934at2"/>
<evidence type="ECO:0000256" key="10">
    <source>
        <dbReference type="ARBA" id="ARBA00022989"/>
    </source>
</evidence>
<feature type="binding site" evidence="18">
    <location>
        <position position="73"/>
    </location>
    <ligand>
        <name>a divalent metal cation</name>
        <dbReference type="ChEBI" id="CHEBI:60240"/>
    </ligand>
</feature>
<keyword evidence="5" id="KW-0808">Transferase</keyword>
<feature type="binding site" evidence="18">
    <location>
        <position position="25"/>
    </location>
    <ligand>
        <name>a divalent metal cation</name>
        <dbReference type="ChEBI" id="CHEBI:60240"/>
    </ligand>
</feature>
<dbReference type="GO" id="GO:0005886">
    <property type="term" value="C:plasma membrane"/>
    <property type="evidence" value="ECO:0007669"/>
    <property type="project" value="UniProtKB-SubCell"/>
</dbReference>
<sequence length="128" mass="13724">MDKRRTWGDVFRNAWDGVRATASTERNFKVHLALCAAVLLLGALLRVPRLDWGLLCLAIGLVLSAELMNTAVEAAVNLTVGERLHPLAKKAKDAAAGAVLASAVFAAVIGLIVFAPPLLRLAQDWGWL</sequence>
<evidence type="ECO:0000256" key="8">
    <source>
        <dbReference type="ARBA" id="ARBA00022777"/>
    </source>
</evidence>
<accession>A0A4Y6UTL4</accession>
<feature type="binding site" evidence="16">
    <location>
        <position position="66"/>
    </location>
    <ligand>
        <name>substrate</name>
    </ligand>
</feature>
<dbReference type="CDD" id="cd14265">
    <property type="entry name" value="UDPK_IM_like"/>
    <property type="match status" value="1"/>
</dbReference>
<dbReference type="InterPro" id="IPR033717">
    <property type="entry name" value="UDPK"/>
</dbReference>
<keyword evidence="13" id="KW-0594">Phospholipid biosynthesis</keyword>
<dbReference type="RefSeq" id="WP_141446305.1">
    <property type="nucleotide sequence ID" value="NZ_CP041217.1"/>
</dbReference>
<keyword evidence="4" id="KW-0444">Lipid biosynthesis</keyword>
<evidence type="ECO:0000256" key="7">
    <source>
        <dbReference type="ARBA" id="ARBA00022741"/>
    </source>
</evidence>
<dbReference type="Pfam" id="PF01219">
    <property type="entry name" value="DAGK_prokar"/>
    <property type="match status" value="1"/>
</dbReference>
<keyword evidence="14" id="KW-1208">Phospholipid metabolism</keyword>
<evidence type="ECO:0000256" key="15">
    <source>
        <dbReference type="PIRSR" id="PIRSR600829-1"/>
    </source>
</evidence>
<keyword evidence="10 19" id="KW-1133">Transmembrane helix</keyword>
<evidence type="ECO:0000256" key="1">
    <source>
        <dbReference type="ARBA" id="ARBA00004651"/>
    </source>
</evidence>
<evidence type="ECO:0000256" key="19">
    <source>
        <dbReference type="SAM" id="Phobius"/>
    </source>
</evidence>
<evidence type="ECO:0000256" key="12">
    <source>
        <dbReference type="ARBA" id="ARBA00023136"/>
    </source>
</evidence>
<keyword evidence="18" id="KW-0479">Metal-binding</keyword>
<feature type="transmembrane region" description="Helical" evidence="19">
    <location>
        <begin position="97"/>
        <end position="119"/>
    </location>
</feature>
<keyword evidence="7 17" id="KW-0547">Nucleotide-binding</keyword>
<evidence type="ECO:0000256" key="5">
    <source>
        <dbReference type="ARBA" id="ARBA00022679"/>
    </source>
</evidence>
<dbReference type="GO" id="GO:0008654">
    <property type="term" value="P:phospholipid biosynthetic process"/>
    <property type="evidence" value="ECO:0007669"/>
    <property type="project" value="UniProtKB-KW"/>
</dbReference>
<keyword evidence="6 19" id="KW-0812">Transmembrane</keyword>
<evidence type="ECO:0000256" key="11">
    <source>
        <dbReference type="ARBA" id="ARBA00023098"/>
    </source>
</evidence>
<evidence type="ECO:0000256" key="13">
    <source>
        <dbReference type="ARBA" id="ARBA00023209"/>
    </source>
</evidence>
<evidence type="ECO:0000256" key="6">
    <source>
        <dbReference type="ARBA" id="ARBA00022692"/>
    </source>
</evidence>
<feature type="transmembrane region" description="Helical" evidence="19">
    <location>
        <begin position="52"/>
        <end position="76"/>
    </location>
</feature>
<dbReference type="InterPro" id="IPR036945">
    <property type="entry name" value="DAGK_sf"/>
</dbReference>
<keyword evidence="3" id="KW-1003">Cell membrane</keyword>
<dbReference type="InterPro" id="IPR000829">
    <property type="entry name" value="DAGK"/>
</dbReference>
<dbReference type="AlphaFoldDB" id="A0A4Y6UTL4"/>
<protein>
    <submittedName>
        <fullName evidence="20">Diacylglycerol kinase family protein</fullName>
    </submittedName>
</protein>
<feature type="binding site" evidence="17">
    <location>
        <begin position="92"/>
        <end position="93"/>
    </location>
    <ligand>
        <name>ATP</name>
        <dbReference type="ChEBI" id="CHEBI:30616"/>
    </ligand>
</feature>
<dbReference type="PANTHER" id="PTHR34299:SF1">
    <property type="entry name" value="DIACYLGLYCEROL KINASE"/>
    <property type="match status" value="1"/>
</dbReference>
<feature type="transmembrane region" description="Helical" evidence="19">
    <location>
        <begin position="28"/>
        <end position="46"/>
    </location>
</feature>
<keyword evidence="11" id="KW-0443">Lipid metabolism</keyword>
<keyword evidence="9 17" id="KW-0067">ATP-binding</keyword>
<evidence type="ECO:0000313" key="21">
    <source>
        <dbReference type="Proteomes" id="UP000316968"/>
    </source>
</evidence>
<dbReference type="Gene3D" id="1.10.287.3610">
    <property type="match status" value="1"/>
</dbReference>
<keyword evidence="8 20" id="KW-0418">Kinase</keyword>
<evidence type="ECO:0000256" key="4">
    <source>
        <dbReference type="ARBA" id="ARBA00022516"/>
    </source>
</evidence>
<dbReference type="GO" id="GO:0046872">
    <property type="term" value="F:metal ion binding"/>
    <property type="evidence" value="ECO:0007669"/>
    <property type="project" value="UniProtKB-KW"/>
</dbReference>
<feature type="active site" description="Proton acceptor" evidence="15">
    <location>
        <position position="66"/>
    </location>
</feature>
<comment type="similarity">
    <text evidence="2">Belongs to the bacterial diacylglycerol kinase family.</text>
</comment>
<dbReference type="Proteomes" id="UP000316968">
    <property type="component" value="Chromosome"/>
</dbReference>
<proteinExistence type="inferred from homology"/>
<evidence type="ECO:0000256" key="16">
    <source>
        <dbReference type="PIRSR" id="PIRSR600829-2"/>
    </source>
</evidence>
<organism evidence="20 21">
    <name type="scientific">Saccharibacillus brassicae</name>
    <dbReference type="NCBI Taxonomy" id="2583377"/>
    <lineage>
        <taxon>Bacteria</taxon>
        <taxon>Bacillati</taxon>
        <taxon>Bacillota</taxon>
        <taxon>Bacilli</taxon>
        <taxon>Bacillales</taxon>
        <taxon>Paenibacillaceae</taxon>
        <taxon>Saccharibacillus</taxon>
    </lineage>
</organism>
<keyword evidence="21" id="KW-1185">Reference proteome</keyword>
<comment type="cofactor">
    <cofactor evidence="18">
        <name>Mg(2+)</name>
        <dbReference type="ChEBI" id="CHEBI:18420"/>
    </cofactor>
    <text evidence="18">Mn(2+), Zn(2+), Cd(2+) and Co(2+) support activity to lesser extents.</text>
</comment>
<feature type="binding site" evidence="17">
    <location>
        <position position="25"/>
    </location>
    <ligand>
        <name>ATP</name>
        <dbReference type="ChEBI" id="CHEBI:30616"/>
    </ligand>
</feature>
<reference evidence="20 21" key="1">
    <citation type="submission" date="2019-06" db="EMBL/GenBank/DDBJ databases">
        <title>Saccharibacillus brassicae sp. nov., an endophytic bacterium isolated from Chinese cabbage seeds (Brassica pekinensis).</title>
        <authorList>
            <person name="Jiang L."/>
            <person name="Lee J."/>
            <person name="Kim S.W."/>
        </authorList>
    </citation>
    <scope>NUCLEOTIDE SEQUENCE [LARGE SCALE GENOMIC DNA]</scope>
    <source>
        <strain evidence="21">KCTC 43072 / ATSA2</strain>
    </source>
</reference>
<feature type="binding site" evidence="17">
    <location>
        <position position="73"/>
    </location>
    <ligand>
        <name>ATP</name>
        <dbReference type="ChEBI" id="CHEBI:30616"/>
    </ligand>
</feature>
<evidence type="ECO:0000313" key="20">
    <source>
        <dbReference type="EMBL" id="QDH19918.1"/>
    </source>
</evidence>
<evidence type="ECO:0000256" key="9">
    <source>
        <dbReference type="ARBA" id="ARBA00022840"/>
    </source>
</evidence>
<comment type="subcellular location">
    <subcellularLocation>
        <location evidence="1">Cell membrane</location>
        <topology evidence="1">Multi-pass membrane protein</topology>
    </subcellularLocation>
</comment>
<name>A0A4Y6UTL4_SACBS</name>
<keyword evidence="12 19" id="KW-0472">Membrane</keyword>
<keyword evidence="18" id="KW-0460">Magnesium</keyword>
<evidence type="ECO:0000256" key="17">
    <source>
        <dbReference type="PIRSR" id="PIRSR600829-3"/>
    </source>
</evidence>
<evidence type="ECO:0000256" key="3">
    <source>
        <dbReference type="ARBA" id="ARBA00022475"/>
    </source>
</evidence>
<evidence type="ECO:0000256" key="2">
    <source>
        <dbReference type="ARBA" id="ARBA00005967"/>
    </source>
</evidence>
<dbReference type="EMBL" id="CP041217">
    <property type="protein sequence ID" value="QDH19918.1"/>
    <property type="molecule type" value="Genomic_DNA"/>
</dbReference>
<gene>
    <name evidence="20" type="ORF">FFV09_02980</name>
</gene>
<dbReference type="GO" id="GO:0005524">
    <property type="term" value="F:ATP binding"/>
    <property type="evidence" value="ECO:0007669"/>
    <property type="project" value="UniProtKB-KW"/>
</dbReference>
<dbReference type="KEGG" id="saca:FFV09_02980"/>
<dbReference type="GO" id="GO:0016301">
    <property type="term" value="F:kinase activity"/>
    <property type="evidence" value="ECO:0007669"/>
    <property type="project" value="UniProtKB-KW"/>
</dbReference>